<dbReference type="KEGG" id="hba:Hbal_0425"/>
<name>C6XMI4_HIRBI</name>
<dbReference type="HOGENOM" id="CLU_101670_1_0_5"/>
<dbReference type="OrthoDB" id="9809825at2"/>
<dbReference type="Pfam" id="PF14117">
    <property type="entry name" value="DUF4287"/>
    <property type="match status" value="1"/>
</dbReference>
<reference evidence="3" key="1">
    <citation type="journal article" date="2011" name="J. Bacteriol.">
        <title>Genome sequences of eight morphologically diverse alphaproteobacteria.</title>
        <authorList>
            <consortium name="US DOE Joint Genome Institute"/>
            <person name="Brown P.J."/>
            <person name="Kysela D.T."/>
            <person name="Buechlein A."/>
            <person name="Hemmerich C."/>
            <person name="Brun Y.V."/>
        </authorList>
    </citation>
    <scope>NUCLEOTIDE SEQUENCE [LARGE SCALE GENOMIC DNA]</scope>
    <source>
        <strain evidence="3">ATCC 49814 / DSM 5838 / IFAM 1418</strain>
    </source>
</reference>
<dbReference type="AlphaFoldDB" id="C6XMI4"/>
<protein>
    <recommendedName>
        <fullName evidence="1">DUF5655 domain-containing protein</fullName>
    </recommendedName>
</protein>
<dbReference type="EMBL" id="CP001678">
    <property type="protein sequence ID" value="ACT58127.1"/>
    <property type="molecule type" value="Genomic_DNA"/>
</dbReference>
<dbReference type="eggNOG" id="ENOG50307IZ">
    <property type="taxonomic scope" value="Bacteria"/>
</dbReference>
<dbReference type="Pfam" id="PF18899">
    <property type="entry name" value="DUF5655"/>
    <property type="match status" value="1"/>
</dbReference>
<keyword evidence="3" id="KW-1185">Reference proteome</keyword>
<gene>
    <name evidence="2" type="ordered locus">Hbal_0425</name>
</gene>
<evidence type="ECO:0000313" key="2">
    <source>
        <dbReference type="EMBL" id="ACT58127.1"/>
    </source>
</evidence>
<dbReference type="STRING" id="582402.Hbal_0425"/>
<dbReference type="RefSeq" id="WP_015826277.1">
    <property type="nucleotide sequence ID" value="NC_012982.1"/>
</dbReference>
<feature type="domain" description="DUF5655" evidence="1">
    <location>
        <begin position="76"/>
        <end position="183"/>
    </location>
</feature>
<sequence>MALQDQYLETMIQNMPDKTGKSLEEWFSVLAQSNLSKHGELMKILKADHGVTHGFANTIVHLFRQKSEPQEEDPISAQYGGAKAALFPIYETIISIVQKYGDDVEIAPKKAYVSLRRSKQFALVQPSTKSRVDLGISLKGQAGEGKLEAAKNPAGMVSHNIKLMSVDDIDEEVEKWLQLAYDNA</sequence>
<proteinExistence type="predicted"/>
<organism evidence="2 3">
    <name type="scientific">Hirschia baltica (strain ATCC 49814 / DSM 5838 / IFAM 1418)</name>
    <dbReference type="NCBI Taxonomy" id="582402"/>
    <lineage>
        <taxon>Bacteria</taxon>
        <taxon>Pseudomonadati</taxon>
        <taxon>Pseudomonadota</taxon>
        <taxon>Alphaproteobacteria</taxon>
        <taxon>Hyphomonadales</taxon>
        <taxon>Hyphomonadaceae</taxon>
        <taxon>Hirschia</taxon>
    </lineage>
</organism>
<dbReference type="InterPro" id="IPR025629">
    <property type="entry name" value="DUF4287"/>
</dbReference>
<dbReference type="InterPro" id="IPR043714">
    <property type="entry name" value="DUF5655"/>
</dbReference>
<dbReference type="Proteomes" id="UP000002745">
    <property type="component" value="Chromosome"/>
</dbReference>
<evidence type="ECO:0000259" key="1">
    <source>
        <dbReference type="Pfam" id="PF18899"/>
    </source>
</evidence>
<evidence type="ECO:0000313" key="3">
    <source>
        <dbReference type="Proteomes" id="UP000002745"/>
    </source>
</evidence>
<accession>C6XMI4</accession>